<dbReference type="RefSeq" id="WP_039478083.1">
    <property type="nucleotide sequence ID" value="NZ_JSYN01000019.1"/>
</dbReference>
<dbReference type="OrthoDB" id="1525231at2"/>
<evidence type="ECO:0000313" key="3">
    <source>
        <dbReference type="Proteomes" id="UP000031246"/>
    </source>
</evidence>
<name>A0A0C1FL56_9SPHI</name>
<sequence>MVFIVIAVICFFLQMIAPWWVIIVISFATCGIIGKTGKIAFWQSFLAIFLLWIGYALFKSLPNDNLLAGRVAVMTGVKIWWILLLLTGILSGLVAGISGYCGYHFRMAMLAKKTDKKIA</sequence>
<feature type="transmembrane region" description="Helical" evidence="1">
    <location>
        <begin position="6"/>
        <end position="27"/>
    </location>
</feature>
<keyword evidence="1" id="KW-0812">Transmembrane</keyword>
<keyword evidence="1" id="KW-0472">Membrane</keyword>
<gene>
    <name evidence="2" type="ORF">OC25_16135</name>
</gene>
<evidence type="ECO:0000256" key="1">
    <source>
        <dbReference type="SAM" id="Phobius"/>
    </source>
</evidence>
<dbReference type="EMBL" id="JSYN01000019">
    <property type="protein sequence ID" value="KIA92573.1"/>
    <property type="molecule type" value="Genomic_DNA"/>
</dbReference>
<accession>A0A0C1FL56</accession>
<keyword evidence="3" id="KW-1185">Reference proteome</keyword>
<proteinExistence type="predicted"/>
<dbReference type="Proteomes" id="UP000031246">
    <property type="component" value="Unassembled WGS sequence"/>
</dbReference>
<feature type="transmembrane region" description="Helical" evidence="1">
    <location>
        <begin position="78"/>
        <end position="103"/>
    </location>
</feature>
<organism evidence="2 3">
    <name type="scientific">Pedobacter kyungheensis</name>
    <dbReference type="NCBI Taxonomy" id="1069985"/>
    <lineage>
        <taxon>Bacteria</taxon>
        <taxon>Pseudomonadati</taxon>
        <taxon>Bacteroidota</taxon>
        <taxon>Sphingobacteriia</taxon>
        <taxon>Sphingobacteriales</taxon>
        <taxon>Sphingobacteriaceae</taxon>
        <taxon>Pedobacter</taxon>
    </lineage>
</organism>
<keyword evidence="1" id="KW-1133">Transmembrane helix</keyword>
<comment type="caution">
    <text evidence="2">The sequence shown here is derived from an EMBL/GenBank/DDBJ whole genome shotgun (WGS) entry which is preliminary data.</text>
</comment>
<dbReference type="AlphaFoldDB" id="A0A0C1FL56"/>
<evidence type="ECO:0000313" key="2">
    <source>
        <dbReference type="EMBL" id="KIA92573.1"/>
    </source>
</evidence>
<reference evidence="2 3" key="1">
    <citation type="submission" date="2014-10" db="EMBL/GenBank/DDBJ databases">
        <title>Pedobacter Kyungheensis.</title>
        <authorList>
            <person name="Anderson B.M."/>
            <person name="Newman J.D."/>
        </authorList>
    </citation>
    <scope>NUCLEOTIDE SEQUENCE [LARGE SCALE GENOMIC DNA]</scope>
    <source>
        <strain evidence="2 3">KACC 16221</strain>
    </source>
</reference>
<feature type="transmembrane region" description="Helical" evidence="1">
    <location>
        <begin position="39"/>
        <end position="58"/>
    </location>
</feature>
<protein>
    <submittedName>
        <fullName evidence="2">Uncharacterized protein</fullName>
    </submittedName>
</protein>